<organism evidence="1">
    <name type="scientific">Hordeum vulgare subsp. vulgare</name>
    <name type="common">Domesticated barley</name>
    <dbReference type="NCBI Taxonomy" id="112509"/>
    <lineage>
        <taxon>Eukaryota</taxon>
        <taxon>Viridiplantae</taxon>
        <taxon>Streptophyta</taxon>
        <taxon>Embryophyta</taxon>
        <taxon>Tracheophyta</taxon>
        <taxon>Spermatophyta</taxon>
        <taxon>Magnoliopsida</taxon>
        <taxon>Liliopsida</taxon>
        <taxon>Poales</taxon>
        <taxon>Poaceae</taxon>
        <taxon>BOP clade</taxon>
        <taxon>Pooideae</taxon>
        <taxon>Triticodae</taxon>
        <taxon>Triticeae</taxon>
        <taxon>Hordeinae</taxon>
        <taxon>Hordeum</taxon>
    </lineage>
</organism>
<dbReference type="EMBL" id="AK359994">
    <property type="protein sequence ID" value="BAJ91203.1"/>
    <property type="molecule type" value="mRNA"/>
</dbReference>
<dbReference type="AlphaFoldDB" id="F2D7Y2"/>
<proteinExistence type="evidence at transcript level"/>
<name>F2D7Y2_HORVV</name>
<reference evidence="1" key="1">
    <citation type="journal article" date="2011" name="Plant Physiol.">
        <title>Comprehensive sequence analysis of 24,783 barley full-length cDNAs derived from 12 clone libraries.</title>
        <authorList>
            <person name="Matsumoto T."/>
            <person name="Tanaka T."/>
            <person name="Sakai H."/>
            <person name="Amano N."/>
            <person name="Kanamori H."/>
            <person name="Kurita K."/>
            <person name="Kikuta A."/>
            <person name="Kamiya K."/>
            <person name="Yamamoto M."/>
            <person name="Ikawa H."/>
            <person name="Fujii N."/>
            <person name="Hori K."/>
            <person name="Itoh T."/>
            <person name="Sato K."/>
        </authorList>
    </citation>
    <scope>NUCLEOTIDE SEQUENCE</scope>
    <source>
        <tissue evidence="1">Leaf</tissue>
    </source>
</reference>
<accession>F2D7Y2</accession>
<evidence type="ECO:0000313" key="1">
    <source>
        <dbReference type="EMBL" id="BAJ91203.1"/>
    </source>
</evidence>
<sequence>MSRGSITDIAASPELICIHVNFYFLRPII</sequence>
<protein>
    <submittedName>
        <fullName evidence="1">Predicted protein</fullName>
    </submittedName>
</protein>